<dbReference type="AlphaFoldDB" id="A0A0E0B4C1"/>
<evidence type="ECO:0000313" key="2">
    <source>
        <dbReference type="EnsemblPlants" id="OGLUM09G14480.1"/>
    </source>
</evidence>
<evidence type="ECO:0000313" key="3">
    <source>
        <dbReference type="Proteomes" id="UP000026961"/>
    </source>
</evidence>
<reference evidence="2" key="2">
    <citation type="submission" date="2018-05" db="EMBL/GenBank/DDBJ databases">
        <title>OgluRS3 (Oryza glumaepatula Reference Sequence Version 3).</title>
        <authorList>
            <person name="Zhang J."/>
            <person name="Kudrna D."/>
            <person name="Lee S."/>
            <person name="Talag J."/>
            <person name="Welchert J."/>
            <person name="Wing R.A."/>
        </authorList>
    </citation>
    <scope>NUCLEOTIDE SEQUENCE [LARGE SCALE GENOMIC DNA]</scope>
</reference>
<dbReference type="Proteomes" id="UP000026961">
    <property type="component" value="Chromosome 9"/>
</dbReference>
<evidence type="ECO:0000256" key="1">
    <source>
        <dbReference type="SAM" id="MobiDB-lite"/>
    </source>
</evidence>
<accession>A0A0E0B4C1</accession>
<proteinExistence type="predicted"/>
<organism evidence="2">
    <name type="scientific">Oryza glumipatula</name>
    <dbReference type="NCBI Taxonomy" id="40148"/>
    <lineage>
        <taxon>Eukaryota</taxon>
        <taxon>Viridiplantae</taxon>
        <taxon>Streptophyta</taxon>
        <taxon>Embryophyta</taxon>
        <taxon>Tracheophyta</taxon>
        <taxon>Spermatophyta</taxon>
        <taxon>Magnoliopsida</taxon>
        <taxon>Liliopsida</taxon>
        <taxon>Poales</taxon>
        <taxon>Poaceae</taxon>
        <taxon>BOP clade</taxon>
        <taxon>Oryzoideae</taxon>
        <taxon>Oryzeae</taxon>
        <taxon>Oryzinae</taxon>
        <taxon>Oryza</taxon>
    </lineage>
</organism>
<protein>
    <submittedName>
        <fullName evidence="2">Uncharacterized protein</fullName>
    </submittedName>
</protein>
<feature type="compositionally biased region" description="Basic residues" evidence="1">
    <location>
        <begin position="37"/>
        <end position="49"/>
    </location>
</feature>
<dbReference type="EnsemblPlants" id="OGLUM09G14480.1">
    <property type="protein sequence ID" value="OGLUM09G14480.1"/>
    <property type="gene ID" value="OGLUM09G14480"/>
</dbReference>
<reference evidence="2" key="1">
    <citation type="submission" date="2015-04" db="UniProtKB">
        <authorList>
            <consortium name="EnsemblPlants"/>
        </authorList>
    </citation>
    <scope>IDENTIFICATION</scope>
</reference>
<dbReference type="HOGENOM" id="CLU_1672043_0_0_1"/>
<feature type="region of interest" description="Disordered" evidence="1">
    <location>
        <begin position="16"/>
        <end position="57"/>
    </location>
</feature>
<keyword evidence="3" id="KW-1185">Reference proteome</keyword>
<dbReference type="Gramene" id="OGLUM09G14480.1">
    <property type="protein sequence ID" value="OGLUM09G14480.1"/>
    <property type="gene ID" value="OGLUM09G14480"/>
</dbReference>
<sequence>MADGCIWPARQRLEEGSETGLAQRGAANGGRPDWHERRVRRPAWRKRRASDRGGDPGVRRSCRWMCAVFGAQRLAGEGRRCSGPTCRQMLSGGGASVRWLLGESPVLAPLSPDGRRRRFSVASLLEDVVLASSSRSLSNDWCKHALGVGFVLVVRAFL</sequence>
<name>A0A0E0B4C1_9ORYZ</name>